<dbReference type="AlphaFoldDB" id="A0A3P8TYX7"/>
<dbReference type="InterPro" id="IPR013320">
    <property type="entry name" value="ConA-like_dom_sf"/>
</dbReference>
<proteinExistence type="predicted"/>
<evidence type="ECO:0000256" key="7">
    <source>
        <dbReference type="SAM" id="Coils"/>
    </source>
</evidence>
<keyword evidence="7" id="KW-0175">Coiled coil</keyword>
<dbReference type="PRINTS" id="PR01407">
    <property type="entry name" value="BUTYPHLNCDUF"/>
</dbReference>
<evidence type="ECO:0000313" key="12">
    <source>
        <dbReference type="Proteomes" id="UP000265080"/>
    </source>
</evidence>
<dbReference type="PROSITE" id="PS00518">
    <property type="entry name" value="ZF_RING_1"/>
    <property type="match status" value="1"/>
</dbReference>
<dbReference type="Gene3D" id="3.30.40.10">
    <property type="entry name" value="Zinc/RING finger domain, C3HC4 (zinc finger)"/>
    <property type="match status" value="1"/>
</dbReference>
<reference evidence="11" key="2">
    <citation type="submission" date="2025-08" db="UniProtKB">
        <authorList>
            <consortium name="Ensembl"/>
        </authorList>
    </citation>
    <scope>IDENTIFICATION</scope>
</reference>
<dbReference type="STRING" id="161767.ENSAPEP00000030314"/>
<dbReference type="SMART" id="SM00449">
    <property type="entry name" value="SPRY"/>
    <property type="match status" value="1"/>
</dbReference>
<sequence>MIKVDLRLNQSDSEKLSCSICLDLLKDPVSTSCGHNYCMDCIKPHWDAEDGKRIYSCPQCRKTFTPRPVLQKNVTLADLVEELKKTRLQAAAAEDDDDLSVKSCLFCLVSFCEQHLQPHYQSPAFKKHQLVEPSKNLQENICSRHDEVMKIFCLTDQQLICSLCSLDEHKGHESISAAAERKKKQKELEVSRLNVQQRIQDRQKDVKMLQQELEDIRVSADRTVEDNEKMFSEMIQLIHNRQRDVEQQIRSQQKTEESRVKELQEKLEQEIRDLKRKDAELKQLSDTPDHSQFLHNYPSVSALSESKPSSSIIIRPLRHFEDVTAATRDGFLKYSREITLDPNTAFRYLLLSGGNRKVTVMTENQSYPDHPDRFTDYWQVLSKESLTGRCYWEVEWRGRVGVSVAKKNICRKADSNESAFGYNNKSWSLICSTNRYTFRYNSTETPVSGPQSSRIGVYLDHRAGILSFYSVSKTMTLLHRVQTTFTEPIHAGVWLSYGDGNTAEFLKVKQ</sequence>
<evidence type="ECO:0000256" key="4">
    <source>
        <dbReference type="ARBA" id="ARBA00022833"/>
    </source>
</evidence>
<dbReference type="SUPFAM" id="SSF57850">
    <property type="entry name" value="RING/U-box"/>
    <property type="match status" value="1"/>
</dbReference>
<dbReference type="GO" id="GO:0005737">
    <property type="term" value="C:cytoplasm"/>
    <property type="evidence" value="ECO:0007669"/>
    <property type="project" value="UniProtKB-ARBA"/>
</dbReference>
<dbReference type="CDD" id="cd19769">
    <property type="entry name" value="Bbox2_TRIM16-like"/>
    <property type="match status" value="1"/>
</dbReference>
<evidence type="ECO:0000256" key="6">
    <source>
        <dbReference type="PROSITE-ProRule" id="PRU00024"/>
    </source>
</evidence>
<dbReference type="GeneTree" id="ENSGT01150000286922"/>
<evidence type="ECO:0000256" key="5">
    <source>
        <dbReference type="ARBA" id="ARBA00022859"/>
    </source>
</evidence>
<evidence type="ECO:0000256" key="3">
    <source>
        <dbReference type="ARBA" id="ARBA00022771"/>
    </source>
</evidence>
<evidence type="ECO:0008006" key="13">
    <source>
        <dbReference type="Google" id="ProtNLM"/>
    </source>
</evidence>
<dbReference type="SMART" id="SM00336">
    <property type="entry name" value="BBOX"/>
    <property type="match status" value="1"/>
</dbReference>
<dbReference type="Gene3D" id="2.60.120.920">
    <property type="match status" value="1"/>
</dbReference>
<dbReference type="PROSITE" id="PS50188">
    <property type="entry name" value="B302_SPRY"/>
    <property type="match status" value="1"/>
</dbReference>
<dbReference type="InterPro" id="IPR013083">
    <property type="entry name" value="Znf_RING/FYVE/PHD"/>
</dbReference>
<dbReference type="InterPro" id="IPR058030">
    <property type="entry name" value="TRIM8/14/16/25/29/45/65_CC"/>
</dbReference>
<dbReference type="GO" id="GO:0045087">
    <property type="term" value="P:innate immune response"/>
    <property type="evidence" value="ECO:0007669"/>
    <property type="project" value="UniProtKB-KW"/>
</dbReference>
<keyword evidence="1" id="KW-0399">Innate immunity</keyword>
<dbReference type="InterPro" id="IPR043136">
    <property type="entry name" value="B30.2/SPRY_sf"/>
</dbReference>
<dbReference type="GO" id="GO:0008270">
    <property type="term" value="F:zinc ion binding"/>
    <property type="evidence" value="ECO:0007669"/>
    <property type="project" value="UniProtKB-KW"/>
</dbReference>
<keyword evidence="5" id="KW-0391">Immunity</keyword>
<dbReference type="PROSITE" id="PS50089">
    <property type="entry name" value="ZF_RING_2"/>
    <property type="match status" value="1"/>
</dbReference>
<keyword evidence="2" id="KW-0479">Metal-binding</keyword>
<reference evidence="11" key="3">
    <citation type="submission" date="2025-09" db="UniProtKB">
        <authorList>
            <consortium name="Ensembl"/>
        </authorList>
    </citation>
    <scope>IDENTIFICATION</scope>
</reference>
<dbReference type="OMA" id="QDSERIC"/>
<feature type="domain" description="B30.2/SPRY" evidence="10">
    <location>
        <begin position="318"/>
        <end position="510"/>
    </location>
</feature>
<dbReference type="Pfam" id="PF15227">
    <property type="entry name" value="zf-C3HC4_4"/>
    <property type="match status" value="1"/>
</dbReference>
<dbReference type="SUPFAM" id="SSF57845">
    <property type="entry name" value="B-box zinc-binding domain"/>
    <property type="match status" value="1"/>
</dbReference>
<dbReference type="InterPro" id="IPR017907">
    <property type="entry name" value="Znf_RING_CS"/>
</dbReference>
<dbReference type="InterPro" id="IPR001870">
    <property type="entry name" value="B30.2/SPRY"/>
</dbReference>
<dbReference type="Pfam" id="PF25600">
    <property type="entry name" value="TRIM_CC"/>
    <property type="match status" value="1"/>
</dbReference>
<feature type="domain" description="B box-type" evidence="9">
    <location>
        <begin position="137"/>
        <end position="177"/>
    </location>
</feature>
<keyword evidence="12" id="KW-1185">Reference proteome</keyword>
<name>A0A3P8TYX7_AMPPE</name>
<dbReference type="InterPro" id="IPR006574">
    <property type="entry name" value="PRY"/>
</dbReference>
<evidence type="ECO:0000313" key="11">
    <source>
        <dbReference type="Ensembl" id="ENSAPEP00000030314.1"/>
    </source>
</evidence>
<feature type="domain" description="RING-type" evidence="8">
    <location>
        <begin position="18"/>
        <end position="61"/>
    </location>
</feature>
<dbReference type="InterPro" id="IPR001841">
    <property type="entry name" value="Znf_RING"/>
</dbReference>
<dbReference type="Proteomes" id="UP000265080">
    <property type="component" value="Chromosome 16"/>
</dbReference>
<dbReference type="SMART" id="SM00589">
    <property type="entry name" value="PRY"/>
    <property type="match status" value="1"/>
</dbReference>
<evidence type="ECO:0000259" key="9">
    <source>
        <dbReference type="PROSITE" id="PS50119"/>
    </source>
</evidence>
<keyword evidence="3 6" id="KW-0863">Zinc-finger</keyword>
<dbReference type="PANTHER" id="PTHR25465:SF5">
    <property type="entry name" value="E3 UBIQUITIN_ISG15 LIGASE TRIM25-RELATED"/>
    <property type="match status" value="1"/>
</dbReference>
<reference evidence="11 12" key="1">
    <citation type="submission" date="2018-03" db="EMBL/GenBank/DDBJ databases">
        <title>Finding Nemo's genes: A chromosome-scale reference assembly of the genome of the orange clownfish Amphiprion percula.</title>
        <authorList>
            <person name="Lehmann R."/>
        </authorList>
    </citation>
    <scope>NUCLEOTIDE SEQUENCE</scope>
</reference>
<feature type="coiled-coil region" evidence="7">
    <location>
        <begin position="246"/>
        <end position="287"/>
    </location>
</feature>
<feature type="coiled-coil region" evidence="7">
    <location>
        <begin position="176"/>
        <end position="219"/>
    </location>
</feature>
<protein>
    <recommendedName>
        <fullName evidence="13">Tripartite motif-containing protein 16-like</fullName>
    </recommendedName>
</protein>
<evidence type="ECO:0000256" key="2">
    <source>
        <dbReference type="ARBA" id="ARBA00022723"/>
    </source>
</evidence>
<keyword evidence="4" id="KW-0862">Zinc</keyword>
<dbReference type="InterPro" id="IPR000315">
    <property type="entry name" value="Znf_B-box"/>
</dbReference>
<dbReference type="Ensembl" id="ENSAPET00000031125.1">
    <property type="protein sequence ID" value="ENSAPEP00000030314.1"/>
    <property type="gene ID" value="ENSAPEG00000021525.1"/>
</dbReference>
<evidence type="ECO:0000256" key="1">
    <source>
        <dbReference type="ARBA" id="ARBA00022588"/>
    </source>
</evidence>
<dbReference type="InterPro" id="IPR003879">
    <property type="entry name" value="Butyrophylin_SPRY"/>
</dbReference>
<dbReference type="Pfam" id="PF13765">
    <property type="entry name" value="PRY"/>
    <property type="match status" value="1"/>
</dbReference>
<dbReference type="SMART" id="SM00184">
    <property type="entry name" value="RING"/>
    <property type="match status" value="1"/>
</dbReference>
<dbReference type="InterPro" id="IPR003877">
    <property type="entry name" value="SPRY_dom"/>
</dbReference>
<dbReference type="Pfam" id="PF00622">
    <property type="entry name" value="SPRY"/>
    <property type="match status" value="1"/>
</dbReference>
<evidence type="ECO:0000259" key="10">
    <source>
        <dbReference type="PROSITE" id="PS50188"/>
    </source>
</evidence>
<dbReference type="InterPro" id="IPR051051">
    <property type="entry name" value="E3_ubiq-ligase_TRIM/RNF"/>
</dbReference>
<dbReference type="PANTHER" id="PTHR25465">
    <property type="entry name" value="B-BOX DOMAIN CONTAINING"/>
    <property type="match status" value="1"/>
</dbReference>
<dbReference type="PROSITE" id="PS50119">
    <property type="entry name" value="ZF_BBOX"/>
    <property type="match status" value="1"/>
</dbReference>
<accession>A0A3P8TYX7</accession>
<dbReference type="Pfam" id="PF00643">
    <property type="entry name" value="zf-B_box"/>
    <property type="match status" value="1"/>
</dbReference>
<dbReference type="SUPFAM" id="SSF49899">
    <property type="entry name" value="Concanavalin A-like lectins/glucanases"/>
    <property type="match status" value="1"/>
</dbReference>
<dbReference type="CDD" id="cd16040">
    <property type="entry name" value="SPRY_PRY_SNTX"/>
    <property type="match status" value="1"/>
</dbReference>
<organism evidence="11 12">
    <name type="scientific">Amphiprion percula</name>
    <name type="common">Orange clownfish</name>
    <name type="synonym">Lutjanus percula</name>
    <dbReference type="NCBI Taxonomy" id="161767"/>
    <lineage>
        <taxon>Eukaryota</taxon>
        <taxon>Metazoa</taxon>
        <taxon>Chordata</taxon>
        <taxon>Craniata</taxon>
        <taxon>Vertebrata</taxon>
        <taxon>Euteleostomi</taxon>
        <taxon>Actinopterygii</taxon>
        <taxon>Neopterygii</taxon>
        <taxon>Teleostei</taxon>
        <taxon>Neoteleostei</taxon>
        <taxon>Acanthomorphata</taxon>
        <taxon>Ovalentaria</taxon>
        <taxon>Pomacentridae</taxon>
        <taxon>Amphiprion</taxon>
    </lineage>
</organism>
<evidence type="ECO:0000259" key="8">
    <source>
        <dbReference type="PROSITE" id="PS50089"/>
    </source>
</evidence>
<dbReference type="Gene3D" id="3.30.160.60">
    <property type="entry name" value="Classic Zinc Finger"/>
    <property type="match status" value="1"/>
</dbReference>